<accession>A0AAE0U2E9</accession>
<evidence type="ECO:0000313" key="2">
    <source>
        <dbReference type="EMBL" id="KAK3388417.1"/>
    </source>
</evidence>
<feature type="compositionally biased region" description="Basic and acidic residues" evidence="1">
    <location>
        <begin position="811"/>
        <end position="830"/>
    </location>
</feature>
<reference evidence="2" key="2">
    <citation type="submission" date="2023-07" db="EMBL/GenBank/DDBJ databases">
        <authorList>
            <consortium name="Lawrence Berkeley National Laboratory"/>
            <person name="Haridas S."/>
            <person name="Hensen N."/>
            <person name="Bonometti L."/>
            <person name="Westerberg I."/>
            <person name="Brannstrom I.O."/>
            <person name="Guillou S."/>
            <person name="Cros-Aarteil S."/>
            <person name="Calhoun S."/>
            <person name="Kuo A."/>
            <person name="Mondo S."/>
            <person name="Pangilinan J."/>
            <person name="Riley R."/>
            <person name="LaButti K."/>
            <person name="Andreopoulos B."/>
            <person name="Lipzen A."/>
            <person name="Chen C."/>
            <person name="Yanf M."/>
            <person name="Daum C."/>
            <person name="Ng V."/>
            <person name="Clum A."/>
            <person name="Steindorff A."/>
            <person name="Ohm R."/>
            <person name="Martin F."/>
            <person name="Silar P."/>
            <person name="Natvig D."/>
            <person name="Lalanne C."/>
            <person name="Gautier V."/>
            <person name="Ament-velasquez S.L."/>
            <person name="Kruys A."/>
            <person name="Hutchinson M.I."/>
            <person name="Powell A.J."/>
            <person name="Barry K."/>
            <person name="Miller A.N."/>
            <person name="Grigoriev I.V."/>
            <person name="Debuchy R."/>
            <person name="Gladieux P."/>
            <person name="Thoren M.H."/>
            <person name="Johannesson H."/>
        </authorList>
    </citation>
    <scope>NUCLEOTIDE SEQUENCE</scope>
    <source>
        <strain evidence="2">FGSC 1904</strain>
    </source>
</reference>
<feature type="compositionally biased region" description="Basic and acidic residues" evidence="1">
    <location>
        <begin position="1139"/>
        <end position="1158"/>
    </location>
</feature>
<feature type="region of interest" description="Disordered" evidence="1">
    <location>
        <begin position="702"/>
        <end position="1099"/>
    </location>
</feature>
<feature type="compositionally biased region" description="Basic and acidic residues" evidence="1">
    <location>
        <begin position="633"/>
        <end position="651"/>
    </location>
</feature>
<evidence type="ECO:0000256" key="1">
    <source>
        <dbReference type="SAM" id="MobiDB-lite"/>
    </source>
</evidence>
<feature type="compositionally biased region" description="Polar residues" evidence="1">
    <location>
        <begin position="162"/>
        <end position="180"/>
    </location>
</feature>
<feature type="compositionally biased region" description="Basic and acidic residues" evidence="1">
    <location>
        <begin position="913"/>
        <end position="927"/>
    </location>
</feature>
<feature type="compositionally biased region" description="Low complexity" evidence="1">
    <location>
        <begin position="1005"/>
        <end position="1034"/>
    </location>
</feature>
<feature type="region of interest" description="Disordered" evidence="1">
    <location>
        <begin position="436"/>
        <end position="470"/>
    </location>
</feature>
<dbReference type="Proteomes" id="UP001281003">
    <property type="component" value="Unassembled WGS sequence"/>
</dbReference>
<feature type="compositionally biased region" description="Low complexity" evidence="1">
    <location>
        <begin position="888"/>
        <end position="898"/>
    </location>
</feature>
<protein>
    <submittedName>
        <fullName evidence="2">Uncharacterized protein</fullName>
    </submittedName>
</protein>
<feature type="compositionally biased region" description="Low complexity" evidence="1">
    <location>
        <begin position="724"/>
        <end position="745"/>
    </location>
</feature>
<evidence type="ECO:0000313" key="3">
    <source>
        <dbReference type="Proteomes" id="UP001281003"/>
    </source>
</evidence>
<reference evidence="2" key="1">
    <citation type="journal article" date="2023" name="Mol. Phylogenet. Evol.">
        <title>Genome-scale phylogeny and comparative genomics of the fungal order Sordariales.</title>
        <authorList>
            <person name="Hensen N."/>
            <person name="Bonometti L."/>
            <person name="Westerberg I."/>
            <person name="Brannstrom I.O."/>
            <person name="Guillou S."/>
            <person name="Cros-Aarteil S."/>
            <person name="Calhoun S."/>
            <person name="Haridas S."/>
            <person name="Kuo A."/>
            <person name="Mondo S."/>
            <person name="Pangilinan J."/>
            <person name="Riley R."/>
            <person name="LaButti K."/>
            <person name="Andreopoulos B."/>
            <person name="Lipzen A."/>
            <person name="Chen C."/>
            <person name="Yan M."/>
            <person name="Daum C."/>
            <person name="Ng V."/>
            <person name="Clum A."/>
            <person name="Steindorff A."/>
            <person name="Ohm R.A."/>
            <person name="Martin F."/>
            <person name="Silar P."/>
            <person name="Natvig D.O."/>
            <person name="Lalanne C."/>
            <person name="Gautier V."/>
            <person name="Ament-Velasquez S.L."/>
            <person name="Kruys A."/>
            <person name="Hutchinson M.I."/>
            <person name="Powell A.J."/>
            <person name="Barry K."/>
            <person name="Miller A.N."/>
            <person name="Grigoriev I.V."/>
            <person name="Debuchy R."/>
            <person name="Gladieux P."/>
            <person name="Hiltunen Thoren M."/>
            <person name="Johannesson H."/>
        </authorList>
    </citation>
    <scope>NUCLEOTIDE SEQUENCE</scope>
    <source>
        <strain evidence="2">FGSC 1904</strain>
    </source>
</reference>
<feature type="compositionally biased region" description="Polar residues" evidence="1">
    <location>
        <begin position="1066"/>
        <end position="1099"/>
    </location>
</feature>
<feature type="region of interest" description="Disordered" evidence="1">
    <location>
        <begin position="1129"/>
        <end position="1173"/>
    </location>
</feature>
<name>A0AAE0U2E9_SORBR</name>
<feature type="compositionally biased region" description="Acidic residues" evidence="1">
    <location>
        <begin position="899"/>
        <end position="912"/>
    </location>
</feature>
<feature type="region of interest" description="Disordered" evidence="1">
    <location>
        <begin position="162"/>
        <end position="189"/>
    </location>
</feature>
<sequence length="1201" mass="133638">MDANPFDAPGHLPNFLDDGQAVWNTGFPVMPRGPCNYTDPSLPRCGCRRFWSKLNTALDAAELCQCSHHACFHDDFPAPSQLQPTASFAFAGVPATNGYEKPASSFNTQRVLELASPMEEIHRSFAQPNMSQHLGVSTDFGLMNVHAASFNQRIIASQPLQIQEQPHQSMEKQATISDNAPVTGWDNGKNTQATEVYEDTQPLSPAYIHMQSQGTTASSQMRYLTPFFGKGLNTMTRPSSLRNEATISDNGVQDVEDQAQPAAQAECGPMDLMAPPMYKRDVTPRPGSAHSQSLLTVKKDVNQLSEVVHLQEARIDKLENTSFSVIGHDECYDKHEHIDLRVTDLESRVDEVEKILNDNSSVAGASVVSVASNNTVRSSQKVTLSQFKTLQAQISELQATSLPTYNKPWNVEVVFLPFPLKGVWVDSRKIFDRRQSMGPDEDWTQLPSTLSRATPDPTDPGFTEWPGQDPDSGWLLPKAFANGRMIDQRLRSRGFIKTVQVRGPDARDVQLAIHKAFGNVLEPSTHLIYHSKAAPESPLNEFLGLRQDWVPLRKIHKDNRLRFLAPAEMATPALWGYTFLMSSVVMKAPKTIGTHRLYITQPEAYIQDYITGNRALMPAWTWQRIRELSRVYPDKQHNPDETDSERDHTPEGDALEECWTRSDVLDDLPKTGTADLRYGHVQASYERSDTASFETALTSIKTTRTRAESPRAVMLKKGKGSFTPLSRSRSYSPASKSSISPTASRYHQTPSSRLSRKSYERSYDRRSSPLVSGKARQTTPRYDRYMSREPSLPPLGWNDRRPTPGYYNTPHSEHPSSEHGNLRGSSREPWEVEAPDSDQEMTGLSSGSDDSDNADDEDDEMTDCPIDDRATIRRFKSVQIPRAIPETSSSFSSSQSDFFDLDGDDLDQDDELDGAKTDGEGRDHEHGQPGPVKSQDIPRAGIETDDDDLGPFSQQSNLFPENEEDLDMDDGSRSDSSEAPSEYPSKNISSALPPETTKLPPPLISSGSGSRDGSQPQQQQPGYHHLQQQQQQQYPFPREPTKDQKLVLDIQELVRLGQQMPGPEPTQVQSQPMSLPQQRHSQGMSQVSTEADSQGSQDLGQMNVMKVWTASTTTTLAEEATAHMTTVIPPTTASTNDMVKGKEKETDHVQGVETDTQKRIAPASNPELGPSWTTWAETATGKWGGFGFKIYEDEVRNEKGE</sequence>
<keyword evidence="3" id="KW-1185">Reference proteome</keyword>
<feature type="compositionally biased region" description="Basic and acidic residues" evidence="1">
    <location>
        <begin position="757"/>
        <end position="767"/>
    </location>
</feature>
<feature type="compositionally biased region" description="Acidic residues" evidence="1">
    <location>
        <begin position="849"/>
        <end position="862"/>
    </location>
</feature>
<dbReference type="AlphaFoldDB" id="A0AAE0U2E9"/>
<proteinExistence type="predicted"/>
<organism evidence="2 3">
    <name type="scientific">Sordaria brevicollis</name>
    <dbReference type="NCBI Taxonomy" id="83679"/>
    <lineage>
        <taxon>Eukaryota</taxon>
        <taxon>Fungi</taxon>
        <taxon>Dikarya</taxon>
        <taxon>Ascomycota</taxon>
        <taxon>Pezizomycotina</taxon>
        <taxon>Sordariomycetes</taxon>
        <taxon>Sordariomycetidae</taxon>
        <taxon>Sordariales</taxon>
        <taxon>Sordariaceae</taxon>
        <taxon>Sordaria</taxon>
    </lineage>
</organism>
<comment type="caution">
    <text evidence="2">The sequence shown here is derived from an EMBL/GenBank/DDBJ whole genome shotgun (WGS) entry which is preliminary data.</text>
</comment>
<gene>
    <name evidence="2" type="ORF">B0T20DRAFT_104740</name>
</gene>
<dbReference type="EMBL" id="JAUTDP010000016">
    <property type="protein sequence ID" value="KAK3388417.1"/>
    <property type="molecule type" value="Genomic_DNA"/>
</dbReference>
<feature type="region of interest" description="Disordered" evidence="1">
    <location>
        <begin position="633"/>
        <end position="656"/>
    </location>
</feature>